<feature type="region of interest" description="Disordered" evidence="1">
    <location>
        <begin position="1"/>
        <end position="57"/>
    </location>
</feature>
<gene>
    <name evidence="3" type="ORF">SAMN05216446_1191</name>
</gene>
<keyword evidence="2" id="KW-0812">Transmembrane</keyword>
<proteinExistence type="predicted"/>
<feature type="compositionally biased region" description="Basic and acidic residues" evidence="1">
    <location>
        <begin position="23"/>
        <end position="35"/>
    </location>
</feature>
<feature type="transmembrane region" description="Helical" evidence="2">
    <location>
        <begin position="149"/>
        <end position="169"/>
    </location>
</feature>
<protein>
    <submittedName>
        <fullName evidence="3">Uncharacterized protein</fullName>
    </submittedName>
</protein>
<name>A0A1H9PZS8_9ACTN</name>
<reference evidence="4" key="1">
    <citation type="submission" date="2016-10" db="EMBL/GenBank/DDBJ databases">
        <authorList>
            <person name="Varghese N."/>
            <person name="Submissions S."/>
        </authorList>
    </citation>
    <scope>NUCLEOTIDE SEQUENCE [LARGE SCALE GENOMIC DNA]</scope>
    <source>
        <strain evidence="4">KHGC19</strain>
    </source>
</reference>
<evidence type="ECO:0000256" key="2">
    <source>
        <dbReference type="SAM" id="Phobius"/>
    </source>
</evidence>
<dbReference type="RefSeq" id="WP_078687337.1">
    <property type="nucleotide sequence ID" value="NZ_FOGP01000004.1"/>
</dbReference>
<keyword evidence="2" id="KW-0472">Membrane</keyword>
<evidence type="ECO:0000313" key="4">
    <source>
        <dbReference type="Proteomes" id="UP000199128"/>
    </source>
</evidence>
<evidence type="ECO:0000313" key="3">
    <source>
        <dbReference type="EMBL" id="SER53259.1"/>
    </source>
</evidence>
<accession>A0A1H9PZS8</accession>
<dbReference type="AlphaFoldDB" id="A0A1H9PZS8"/>
<feature type="region of interest" description="Disordered" evidence="1">
    <location>
        <begin position="199"/>
        <end position="230"/>
    </location>
</feature>
<dbReference type="Proteomes" id="UP000199128">
    <property type="component" value="Unassembled WGS sequence"/>
</dbReference>
<keyword evidence="2" id="KW-1133">Transmembrane helix</keyword>
<sequence length="230" mass="25078">MSLIDTINAAKKEAEGNSPLSADSEKNATENKEAKQGFSKKSVAKAKPAREAADGVRVVKTSGGKVVSSGKAMSEMSKEEKKAARAAQREKDDLRMSATHVLLTNTKGYRRSQRVWWTLLGIGLASTVASWAIGQFVPGVMEGTSSPMGILMIVLMVLAYAVIIAAFIYDWRIVRPMRKAAEVAAQSMSVKKMSQVLKEDAREAAKEQSQKDRAKAARRSVESGRHEQHK</sequence>
<evidence type="ECO:0000256" key="1">
    <source>
        <dbReference type="SAM" id="MobiDB-lite"/>
    </source>
</evidence>
<feature type="transmembrane region" description="Helical" evidence="2">
    <location>
        <begin position="115"/>
        <end position="137"/>
    </location>
</feature>
<organism evidence="3 4">
    <name type="scientific">Parafannyhessea umbonata</name>
    <dbReference type="NCBI Taxonomy" id="604330"/>
    <lineage>
        <taxon>Bacteria</taxon>
        <taxon>Bacillati</taxon>
        <taxon>Actinomycetota</taxon>
        <taxon>Coriobacteriia</taxon>
        <taxon>Coriobacteriales</taxon>
        <taxon>Atopobiaceae</taxon>
        <taxon>Parafannyhessea</taxon>
    </lineage>
</organism>
<dbReference type="EMBL" id="FOGP01000004">
    <property type="protein sequence ID" value="SER53259.1"/>
    <property type="molecule type" value="Genomic_DNA"/>
</dbReference>